<dbReference type="Pfam" id="PF01753">
    <property type="entry name" value="zf-MYND"/>
    <property type="match status" value="1"/>
</dbReference>
<accession>A0AAV8WH08</accession>
<dbReference type="GO" id="GO:0036158">
    <property type="term" value="P:outer dynein arm assembly"/>
    <property type="evidence" value="ECO:0007669"/>
    <property type="project" value="TreeGrafter"/>
</dbReference>
<dbReference type="InterPro" id="IPR052298">
    <property type="entry name" value="ZMYND10"/>
</dbReference>
<proteinExistence type="predicted"/>
<gene>
    <name evidence="6" type="ORF">NQ315_009796</name>
</gene>
<evidence type="ECO:0000256" key="4">
    <source>
        <dbReference type="PROSITE-ProRule" id="PRU00134"/>
    </source>
</evidence>
<dbReference type="GO" id="GO:0036159">
    <property type="term" value="P:inner dynein arm assembly"/>
    <property type="evidence" value="ECO:0007669"/>
    <property type="project" value="TreeGrafter"/>
</dbReference>
<dbReference type="PANTHER" id="PTHR13244:SF7">
    <property type="entry name" value="ZINC FINGER MYND DOMAIN-CONTAINING PROTEIN 10"/>
    <property type="match status" value="1"/>
</dbReference>
<dbReference type="InterPro" id="IPR002893">
    <property type="entry name" value="Znf_MYND"/>
</dbReference>
<evidence type="ECO:0000256" key="2">
    <source>
        <dbReference type="ARBA" id="ARBA00022771"/>
    </source>
</evidence>
<dbReference type="GO" id="GO:0044458">
    <property type="term" value="P:motile cilium assembly"/>
    <property type="evidence" value="ECO:0007669"/>
    <property type="project" value="TreeGrafter"/>
</dbReference>
<name>A0AAV8WH08_9CUCU</name>
<dbReference type="GO" id="GO:0008270">
    <property type="term" value="F:zinc ion binding"/>
    <property type="evidence" value="ECO:0007669"/>
    <property type="project" value="UniProtKB-KW"/>
</dbReference>
<dbReference type="Proteomes" id="UP001159042">
    <property type="component" value="Unassembled WGS sequence"/>
</dbReference>
<evidence type="ECO:0000259" key="5">
    <source>
        <dbReference type="PROSITE" id="PS50865"/>
    </source>
</evidence>
<evidence type="ECO:0000256" key="3">
    <source>
        <dbReference type="ARBA" id="ARBA00022833"/>
    </source>
</evidence>
<dbReference type="EMBL" id="JANEYG010000001">
    <property type="protein sequence ID" value="KAJ8925944.1"/>
    <property type="molecule type" value="Genomic_DNA"/>
</dbReference>
<sequence>MDSILLPSEIDMYVDALTPQNIKNVGSHQWLESHQRLQKLNQEALIEASAVKEEHVKESLVSFGKVSVLIQEAILISMWKHKVFPHLLKIEPNPGSTFIAYSIFYHEAVCVALLELVLYHPNCCEALEDSAVDLLDYLSGTTSQLLSVTKEEAGANKETAEKELLRQRNNLAFDIGIRSLSIIRYLSECMDRLPISVYSRMYSTYDIPVLFTEILSSAPWVKNGQQYVAGSWKNWDREQLGQHEAQVWLTLRQLLLDPECPKYYSITDTRRSQLMRLLPLLTPVLLDQLSPLIELKQWLCRLSVMDQPAAPSKPFLLETVLEIKEKILQQAGGKWKKIAEKQVPLIFTNDKDKLQDIAKKLNEAYNTDLLEKFEVKEQTVCAQCGKGAIQRCSNCKKSWYCSRSCQVCHWPQHKEDCIKES</sequence>
<comment type="caution">
    <text evidence="6">The sequence shown here is derived from an EMBL/GenBank/DDBJ whole genome shotgun (WGS) entry which is preliminary data.</text>
</comment>
<dbReference type="GO" id="GO:0005737">
    <property type="term" value="C:cytoplasm"/>
    <property type="evidence" value="ECO:0007669"/>
    <property type="project" value="TreeGrafter"/>
</dbReference>
<dbReference type="AlphaFoldDB" id="A0AAV8WH08"/>
<keyword evidence="3" id="KW-0862">Zinc</keyword>
<evidence type="ECO:0000313" key="6">
    <source>
        <dbReference type="EMBL" id="KAJ8925944.1"/>
    </source>
</evidence>
<reference evidence="6 7" key="1">
    <citation type="journal article" date="2023" name="Insect Mol. Biol.">
        <title>Genome sequencing provides insights into the evolution of gene families encoding plant cell wall-degrading enzymes in longhorned beetles.</title>
        <authorList>
            <person name="Shin N.R."/>
            <person name="Okamura Y."/>
            <person name="Kirsch R."/>
            <person name="Pauchet Y."/>
        </authorList>
    </citation>
    <scope>NUCLEOTIDE SEQUENCE [LARGE SCALE GENOMIC DNA]</scope>
    <source>
        <strain evidence="6">EAD_L_NR</strain>
    </source>
</reference>
<keyword evidence="2 4" id="KW-0863">Zinc-finger</keyword>
<dbReference type="PANTHER" id="PTHR13244">
    <property type="entry name" value="ZINC FINGER MYND DOMAIN CONTAINING PROTEIN 10"/>
    <property type="match status" value="1"/>
</dbReference>
<feature type="domain" description="MYND-type" evidence="5">
    <location>
        <begin position="381"/>
        <end position="417"/>
    </location>
</feature>
<organism evidence="6 7">
    <name type="scientific">Exocentrus adspersus</name>
    <dbReference type="NCBI Taxonomy" id="1586481"/>
    <lineage>
        <taxon>Eukaryota</taxon>
        <taxon>Metazoa</taxon>
        <taxon>Ecdysozoa</taxon>
        <taxon>Arthropoda</taxon>
        <taxon>Hexapoda</taxon>
        <taxon>Insecta</taxon>
        <taxon>Pterygota</taxon>
        <taxon>Neoptera</taxon>
        <taxon>Endopterygota</taxon>
        <taxon>Coleoptera</taxon>
        <taxon>Polyphaga</taxon>
        <taxon>Cucujiformia</taxon>
        <taxon>Chrysomeloidea</taxon>
        <taxon>Cerambycidae</taxon>
        <taxon>Lamiinae</taxon>
        <taxon>Acanthocinini</taxon>
        <taxon>Exocentrus</taxon>
    </lineage>
</organism>
<keyword evidence="7" id="KW-1185">Reference proteome</keyword>
<dbReference type="SUPFAM" id="SSF144232">
    <property type="entry name" value="HIT/MYND zinc finger-like"/>
    <property type="match status" value="1"/>
</dbReference>
<dbReference type="GO" id="GO:0034451">
    <property type="term" value="C:centriolar satellite"/>
    <property type="evidence" value="ECO:0007669"/>
    <property type="project" value="TreeGrafter"/>
</dbReference>
<dbReference type="PROSITE" id="PS01360">
    <property type="entry name" value="ZF_MYND_1"/>
    <property type="match status" value="1"/>
</dbReference>
<dbReference type="PROSITE" id="PS50865">
    <property type="entry name" value="ZF_MYND_2"/>
    <property type="match status" value="1"/>
</dbReference>
<evidence type="ECO:0000256" key="1">
    <source>
        <dbReference type="ARBA" id="ARBA00022723"/>
    </source>
</evidence>
<evidence type="ECO:0000313" key="7">
    <source>
        <dbReference type="Proteomes" id="UP001159042"/>
    </source>
</evidence>
<protein>
    <recommendedName>
        <fullName evidence="5">MYND-type domain-containing protein</fullName>
    </recommendedName>
</protein>
<keyword evidence="1" id="KW-0479">Metal-binding</keyword>
<dbReference type="Gene3D" id="6.10.140.2220">
    <property type="match status" value="1"/>
</dbReference>